<dbReference type="InterPro" id="IPR000399">
    <property type="entry name" value="TPP-bd_CS"/>
</dbReference>
<protein>
    <submittedName>
        <fullName evidence="7">Thiamine pyrophosphate-binding protein</fullName>
    </submittedName>
</protein>
<keyword evidence="8" id="KW-1185">Reference proteome</keyword>
<comment type="similarity">
    <text evidence="1 3">Belongs to the TPP enzyme family.</text>
</comment>
<evidence type="ECO:0000256" key="2">
    <source>
        <dbReference type="ARBA" id="ARBA00023052"/>
    </source>
</evidence>
<dbReference type="GO" id="GO:0005948">
    <property type="term" value="C:acetolactate synthase complex"/>
    <property type="evidence" value="ECO:0007669"/>
    <property type="project" value="TreeGrafter"/>
</dbReference>
<dbReference type="InterPro" id="IPR012000">
    <property type="entry name" value="Thiamin_PyroP_enz_cen_dom"/>
</dbReference>
<dbReference type="Pfam" id="PF02776">
    <property type="entry name" value="TPP_enzyme_N"/>
    <property type="match status" value="1"/>
</dbReference>
<dbReference type="Gene3D" id="3.40.50.970">
    <property type="match status" value="2"/>
</dbReference>
<dbReference type="Gene3D" id="3.40.50.1220">
    <property type="entry name" value="TPP-binding domain"/>
    <property type="match status" value="1"/>
</dbReference>
<dbReference type="InterPro" id="IPR029061">
    <property type="entry name" value="THDP-binding"/>
</dbReference>
<dbReference type="SUPFAM" id="SSF52518">
    <property type="entry name" value="Thiamin diphosphate-binding fold (THDP-binding)"/>
    <property type="match status" value="2"/>
</dbReference>
<feature type="domain" description="Thiamine pyrophosphate enzyme TPP-binding" evidence="5">
    <location>
        <begin position="392"/>
        <end position="525"/>
    </location>
</feature>
<dbReference type="AlphaFoldDB" id="A0A411YF97"/>
<dbReference type="SUPFAM" id="SSF52467">
    <property type="entry name" value="DHS-like NAD/FAD-binding domain"/>
    <property type="match status" value="1"/>
</dbReference>
<dbReference type="GO" id="GO:0003984">
    <property type="term" value="F:acetolactate synthase activity"/>
    <property type="evidence" value="ECO:0007669"/>
    <property type="project" value="TreeGrafter"/>
</dbReference>
<dbReference type="RefSeq" id="WP_131154897.1">
    <property type="nucleotide sequence ID" value="NZ_CP036402.1"/>
</dbReference>
<dbReference type="KEGG" id="erz:ER308_10240"/>
<proteinExistence type="inferred from homology"/>
<dbReference type="GO" id="GO:0009097">
    <property type="term" value="P:isoleucine biosynthetic process"/>
    <property type="evidence" value="ECO:0007669"/>
    <property type="project" value="TreeGrafter"/>
</dbReference>
<keyword evidence="2 3" id="KW-0786">Thiamine pyrophosphate</keyword>
<dbReference type="InterPro" id="IPR045229">
    <property type="entry name" value="TPP_enz"/>
</dbReference>
<dbReference type="InterPro" id="IPR029035">
    <property type="entry name" value="DHS-like_NAD/FAD-binding_dom"/>
</dbReference>
<evidence type="ECO:0000259" key="5">
    <source>
        <dbReference type="Pfam" id="PF02775"/>
    </source>
</evidence>
<dbReference type="CDD" id="cd07035">
    <property type="entry name" value="TPP_PYR_POX_like"/>
    <property type="match status" value="1"/>
</dbReference>
<dbReference type="InterPro" id="IPR011766">
    <property type="entry name" value="TPP_enzyme_TPP-bd"/>
</dbReference>
<name>A0A411YF97_9ACTN</name>
<feature type="domain" description="Thiamine pyrophosphate enzyme central" evidence="4">
    <location>
        <begin position="193"/>
        <end position="318"/>
    </location>
</feature>
<reference evidence="7 8" key="1">
    <citation type="submission" date="2019-01" db="EMBL/GenBank/DDBJ databases">
        <title>Egibacter rhizosphaerae EGI 80759T.</title>
        <authorList>
            <person name="Chen D.-D."/>
            <person name="Tian Y."/>
            <person name="Jiao J.-Y."/>
            <person name="Zhang X.-T."/>
            <person name="Zhang Y.-G."/>
            <person name="Zhang Y."/>
            <person name="Xiao M."/>
            <person name="Shu W.-S."/>
            <person name="Li W.-J."/>
        </authorList>
    </citation>
    <scope>NUCLEOTIDE SEQUENCE [LARGE SCALE GENOMIC DNA]</scope>
    <source>
        <strain evidence="7 8">EGI 80759</strain>
    </source>
</reference>
<evidence type="ECO:0000256" key="3">
    <source>
        <dbReference type="RuleBase" id="RU362132"/>
    </source>
</evidence>
<dbReference type="PROSITE" id="PS00187">
    <property type="entry name" value="TPP_ENZYMES"/>
    <property type="match status" value="1"/>
</dbReference>
<gene>
    <name evidence="7" type="ORF">ER308_10240</name>
</gene>
<dbReference type="GO" id="GO:0000287">
    <property type="term" value="F:magnesium ion binding"/>
    <property type="evidence" value="ECO:0007669"/>
    <property type="project" value="InterPro"/>
</dbReference>
<dbReference type="GO" id="GO:0030976">
    <property type="term" value="F:thiamine pyrophosphate binding"/>
    <property type="evidence" value="ECO:0007669"/>
    <property type="project" value="InterPro"/>
</dbReference>
<dbReference type="CDD" id="cd00568">
    <property type="entry name" value="TPP_enzymes"/>
    <property type="match status" value="1"/>
</dbReference>
<accession>A0A411YF97</accession>
<dbReference type="Pfam" id="PF02775">
    <property type="entry name" value="TPP_enzyme_C"/>
    <property type="match status" value="1"/>
</dbReference>
<evidence type="ECO:0000259" key="4">
    <source>
        <dbReference type="Pfam" id="PF00205"/>
    </source>
</evidence>
<evidence type="ECO:0000259" key="6">
    <source>
        <dbReference type="Pfam" id="PF02776"/>
    </source>
</evidence>
<dbReference type="OrthoDB" id="4494979at2"/>
<organism evidence="7 8">
    <name type="scientific">Egibacter rhizosphaerae</name>
    <dbReference type="NCBI Taxonomy" id="1670831"/>
    <lineage>
        <taxon>Bacteria</taxon>
        <taxon>Bacillati</taxon>
        <taxon>Actinomycetota</taxon>
        <taxon>Nitriliruptoria</taxon>
        <taxon>Egibacterales</taxon>
        <taxon>Egibacteraceae</taxon>
        <taxon>Egibacter</taxon>
    </lineage>
</organism>
<sequence length="551" mass="57202">MSDTPTEPGPVETFVHALREAGSEAVFSVPGGGVNLAIGEAAVEAGMQYVLMHGETAACIAAGVSGKVRGGVELASVTRGPGAASAANGAAQSTLDRFPLVLACDTVQQDQRHRVRHQLVDQQALFAPVTKATGVLGRQMDGRRFAEACDEHARGWPPGAVYVEVDASAPGALPSPPEEVVATPLPIDAAHRLDEALDLVRRARRPVWLVGIGALEWAGELRSLLADTPCPVLTTYQAKGLVPDTWPQTGPPFTNGRPEHDLLERADVICAIGLDPVEPRGGPWPYRAPVVTMSPQPLDSAYFGATVDLVGSPAEVLHPLVDAARDADWHGAEGEDAREGLRRAVREATGAHAAGNGGRGSGAAPAGAGLAPQRVVDVVAAATGPRSRITVDAGAHMLAVMPLVEAHEPLDVLISNGLSTMGFALPAAIGAARAEPERPVVCFTGDGGLGMCLAELETLARLQLNVTVAVLNDRKLSLIDVKASPRAAGLRLADYSEMAFARVAEGCGVPATTVDRESGLVDAVSGGPAGPRLLDVRVDPAHYRDIMDASR</sequence>
<dbReference type="GO" id="GO:0009099">
    <property type="term" value="P:L-valine biosynthetic process"/>
    <property type="evidence" value="ECO:0007669"/>
    <property type="project" value="TreeGrafter"/>
</dbReference>
<evidence type="ECO:0000313" key="8">
    <source>
        <dbReference type="Proteomes" id="UP000291469"/>
    </source>
</evidence>
<dbReference type="PANTHER" id="PTHR18968">
    <property type="entry name" value="THIAMINE PYROPHOSPHATE ENZYMES"/>
    <property type="match status" value="1"/>
</dbReference>
<dbReference type="Proteomes" id="UP000291469">
    <property type="component" value="Chromosome"/>
</dbReference>
<dbReference type="PANTHER" id="PTHR18968:SF129">
    <property type="entry name" value="ACETOLACTATE SYNTHASE"/>
    <property type="match status" value="1"/>
</dbReference>
<feature type="domain" description="Thiamine pyrophosphate enzyme N-terminal TPP-binding" evidence="6">
    <location>
        <begin position="12"/>
        <end position="125"/>
    </location>
</feature>
<evidence type="ECO:0000313" key="7">
    <source>
        <dbReference type="EMBL" id="QBI19900.1"/>
    </source>
</evidence>
<evidence type="ECO:0000256" key="1">
    <source>
        <dbReference type="ARBA" id="ARBA00007812"/>
    </source>
</evidence>
<dbReference type="Pfam" id="PF00205">
    <property type="entry name" value="TPP_enzyme_M"/>
    <property type="match status" value="1"/>
</dbReference>
<dbReference type="InterPro" id="IPR012001">
    <property type="entry name" value="Thiamin_PyroP_enz_TPP-bd_dom"/>
</dbReference>
<dbReference type="GO" id="GO:0050660">
    <property type="term" value="F:flavin adenine dinucleotide binding"/>
    <property type="evidence" value="ECO:0007669"/>
    <property type="project" value="TreeGrafter"/>
</dbReference>
<dbReference type="EMBL" id="CP036402">
    <property type="protein sequence ID" value="QBI19900.1"/>
    <property type="molecule type" value="Genomic_DNA"/>
</dbReference>